<dbReference type="HOGENOM" id="CLU_341688_0_0_1"/>
<feature type="compositionally biased region" description="Acidic residues" evidence="1">
    <location>
        <begin position="772"/>
        <end position="830"/>
    </location>
</feature>
<dbReference type="Proteomes" id="UP000008181">
    <property type="component" value="Chromosome 3"/>
</dbReference>
<accession>G2R6M6</accession>
<feature type="compositionally biased region" description="Low complexity" evidence="1">
    <location>
        <begin position="655"/>
        <end position="668"/>
    </location>
</feature>
<dbReference type="RefSeq" id="XP_003653994.1">
    <property type="nucleotide sequence ID" value="XM_003653946.1"/>
</dbReference>
<proteinExistence type="predicted"/>
<dbReference type="GeneID" id="11516498"/>
<protein>
    <submittedName>
        <fullName evidence="2">Uncharacterized protein</fullName>
    </submittedName>
</protein>
<reference evidence="2 3" key="1">
    <citation type="journal article" date="2011" name="Nat. Biotechnol.">
        <title>Comparative genomic analysis of the thermophilic biomass-degrading fungi Myceliophthora thermophila and Thielavia terrestris.</title>
        <authorList>
            <person name="Berka R.M."/>
            <person name="Grigoriev I.V."/>
            <person name="Otillar R."/>
            <person name="Salamov A."/>
            <person name="Grimwood J."/>
            <person name="Reid I."/>
            <person name="Ishmael N."/>
            <person name="John T."/>
            <person name="Darmond C."/>
            <person name="Moisan M.-C."/>
            <person name="Henrissat B."/>
            <person name="Coutinho P.M."/>
            <person name="Lombard V."/>
            <person name="Natvig D.O."/>
            <person name="Lindquist E."/>
            <person name="Schmutz J."/>
            <person name="Lucas S."/>
            <person name="Harris P."/>
            <person name="Powlowski J."/>
            <person name="Bellemare A."/>
            <person name="Taylor D."/>
            <person name="Butler G."/>
            <person name="de Vries R.P."/>
            <person name="Allijn I.E."/>
            <person name="van den Brink J."/>
            <person name="Ushinsky S."/>
            <person name="Storms R."/>
            <person name="Powell A.J."/>
            <person name="Paulsen I.T."/>
            <person name="Elbourne L.D.H."/>
            <person name="Baker S.E."/>
            <person name="Magnuson J."/>
            <person name="LaBoissiere S."/>
            <person name="Clutterbuck A.J."/>
            <person name="Martinez D."/>
            <person name="Wogulis M."/>
            <person name="de Leon A.L."/>
            <person name="Rey M.W."/>
            <person name="Tsang A."/>
        </authorList>
    </citation>
    <scope>NUCLEOTIDE SEQUENCE [LARGE SCALE GENOMIC DNA]</scope>
    <source>
        <strain evidence="3">ATCC 38088 / NRRL 8126</strain>
    </source>
</reference>
<evidence type="ECO:0000313" key="3">
    <source>
        <dbReference type="Proteomes" id="UP000008181"/>
    </source>
</evidence>
<evidence type="ECO:0000313" key="2">
    <source>
        <dbReference type="EMBL" id="AEO67658.1"/>
    </source>
</evidence>
<feature type="region of interest" description="Disordered" evidence="1">
    <location>
        <begin position="443"/>
        <end position="506"/>
    </location>
</feature>
<dbReference type="eggNOG" id="ENOG502SYFQ">
    <property type="taxonomic scope" value="Eukaryota"/>
</dbReference>
<feature type="region of interest" description="Disordered" evidence="1">
    <location>
        <begin position="767"/>
        <end position="830"/>
    </location>
</feature>
<feature type="compositionally biased region" description="Low complexity" evidence="1">
    <location>
        <begin position="449"/>
        <end position="500"/>
    </location>
</feature>
<keyword evidence="3" id="KW-1185">Reference proteome</keyword>
<dbReference type="PANTHER" id="PTHR48125:SF16">
    <property type="entry name" value="UBZ4-TYPE DOMAIN-CONTAINING PROTEIN"/>
    <property type="match status" value="1"/>
</dbReference>
<dbReference type="AlphaFoldDB" id="G2R6M6"/>
<feature type="compositionally biased region" description="Pro residues" evidence="1">
    <location>
        <begin position="640"/>
        <end position="654"/>
    </location>
</feature>
<dbReference type="KEGG" id="ttt:THITE_2050349"/>
<organism evidence="2 3">
    <name type="scientific">Thermothielavioides terrestris (strain ATCC 38088 / NRRL 8126)</name>
    <name type="common">Thielavia terrestris</name>
    <dbReference type="NCBI Taxonomy" id="578455"/>
    <lineage>
        <taxon>Eukaryota</taxon>
        <taxon>Fungi</taxon>
        <taxon>Dikarya</taxon>
        <taxon>Ascomycota</taxon>
        <taxon>Pezizomycotina</taxon>
        <taxon>Sordariomycetes</taxon>
        <taxon>Sordariomycetidae</taxon>
        <taxon>Sordariales</taxon>
        <taxon>Chaetomiaceae</taxon>
        <taxon>Thermothielavioides</taxon>
        <taxon>Thermothielavioides terrestris</taxon>
    </lineage>
</organism>
<dbReference type="OrthoDB" id="3540583at2759"/>
<evidence type="ECO:0000256" key="1">
    <source>
        <dbReference type="SAM" id="MobiDB-lite"/>
    </source>
</evidence>
<gene>
    <name evidence="2" type="ORF">THITE_2050349</name>
</gene>
<feature type="compositionally biased region" description="Low complexity" evidence="1">
    <location>
        <begin position="598"/>
        <end position="617"/>
    </location>
</feature>
<dbReference type="SUPFAM" id="SSF81995">
    <property type="entry name" value="beta-sandwich domain of Sec23/24"/>
    <property type="match status" value="1"/>
</dbReference>
<dbReference type="EMBL" id="CP003011">
    <property type="protein sequence ID" value="AEO67658.1"/>
    <property type="molecule type" value="Genomic_DNA"/>
</dbReference>
<dbReference type="PANTHER" id="PTHR48125">
    <property type="entry name" value="LP07818P1"/>
    <property type="match status" value="1"/>
</dbReference>
<dbReference type="STRING" id="578455.G2R6M6"/>
<name>G2R6M6_THETT</name>
<sequence>MSSQAAKAFYDSADDEAKEWLAKALFYRELETIKRDAPLLDPTEFRIKKVEVYDDNAARPGQVGLRGGAAPDRPSSPLLKRGRSFASQLPWYLTRLLAKAGQVIDLLDSDDDAPAAKRQPPGPLTDMRIDIPKLTKAMGYAGTLERQFPLEVEAARADFLSTGYEYMDQETMLNGPDWLHYLRTYDKQGNLVLLYKGFPMVEDVVFIKHPNHWPWYLTGVKTVESGQCYWLAVALLIYGNASFWVRVKAEHLSFLEKVLSNPEHPRHQFYTRLNQSDSRTTATGPRSSSLQPETMFDGDANLWERLQIPGCWTNEDTCILTADVYGVFIVLYKYHSGEVPWWNKVYDMKTYGSYNSRHLFLCYTVWNHFQPMVPNDYYAYEFKLPRPTLQSTKKYALVTSAKHRRRVGDGPDHYWRVGGRDIIPSPCSRPSFEPEHLGRAVGYGPYVNQSAAPQPQPAQQQDPAQQQAPAQQQDPPQQQAPAQQQAPEQQQAQAQASPDSGLPSSVARGIASMLSAPQAGARSPPQPSIITQADVHTVQNAVNILQQFVSGVTQAGSSTSLKRSAASPPDDGRPAKKRRRNTDPGARPGNLLGGDGNQLSSVQPSSVLRSSAAQQPNLAPPQPPPQQPPPQQRSPAQQQPQPPPAAAQQQPPPVIVISSSSSSSSPSSGTESDRWFDDTCWRPATKWLLMREPVKRLRSWCSDLKLARDDEELVWLKEMCADALVRAGVEVRVHPVPNNLGLSRTTIVNAYEEVHYYLDEGVIRLPGGREVEDSDEEDGKEDNEEDEEEADEDGDDKEGDGEGDEEGDGEGDEEGDGNGDGDGDGDGDGN</sequence>
<feature type="region of interest" description="Disordered" evidence="1">
    <location>
        <begin position="555"/>
        <end position="676"/>
    </location>
</feature>
<dbReference type="CDD" id="cd22744">
    <property type="entry name" value="OTU"/>
    <property type="match status" value="1"/>
</dbReference>
<feature type="compositionally biased region" description="Pro residues" evidence="1">
    <location>
        <begin position="618"/>
        <end position="632"/>
    </location>
</feature>